<feature type="transmembrane region" description="Helical" evidence="2">
    <location>
        <begin position="135"/>
        <end position="162"/>
    </location>
</feature>
<reference evidence="4" key="1">
    <citation type="journal article" date="2003" name="Genome Biol.">
        <title>An integrated gene annotation and transcriptional profiling approach towards the full gene content of the Drosophila genome.</title>
        <authorList>
            <person name="Hild M."/>
            <person name="Beckmann B."/>
            <person name="Haas S.A."/>
            <person name="Koch B."/>
            <person name="Solovyev V."/>
            <person name="Busold C."/>
            <person name="Fellenberg K."/>
            <person name="Boutros M."/>
            <person name="Vingron M."/>
            <person name="Sauer F."/>
            <person name="Hoheisel J.D."/>
            <person name="Paro R."/>
        </authorList>
    </citation>
    <scope>NUCLEOTIDE SEQUENCE</scope>
</reference>
<feature type="transmembrane region" description="Helical" evidence="2">
    <location>
        <begin position="169"/>
        <end position="187"/>
    </location>
</feature>
<evidence type="ECO:0000256" key="2">
    <source>
        <dbReference type="SAM" id="Phobius"/>
    </source>
</evidence>
<feature type="chain" id="PRO_5004274667" evidence="3">
    <location>
        <begin position="34"/>
        <end position="299"/>
    </location>
</feature>
<feature type="non-terminal residue" evidence="4">
    <location>
        <position position="299"/>
    </location>
</feature>
<protein>
    <submittedName>
        <fullName evidence="4">HDC18498</fullName>
    </submittedName>
</protein>
<sequence>MMLLLLLLLLQLMLLLQLLRLLLLLQSADVADGLLSNEDRSRLEEQKEGATRLLRAVVKRRMLQTPAFSQRNTSHAQQQQQQRQRALSPPTSPPSTAAKFLLSLRPPLRQSAKSKAKIRCQVRLVQVQLAGSCCMWLLLLPVAVAAAAAAAAACCCCCLLLLQLLVLLFGPKCCCSSIALAISIVVADTAHVVAWAMHIVIAMVAAAADAACGMRRRSPVGFPQPSVCLHWAALRWVTEAADDFVDNCMWHKSSNCLHFLFPSCRLPPATCRLPSACLPLTKPTRRGLHNYWPLPMLQL</sequence>
<dbReference type="EMBL" id="BK003116">
    <property type="protein sequence ID" value="DAA03316.1"/>
    <property type="molecule type" value="Genomic_DNA"/>
</dbReference>
<evidence type="ECO:0000256" key="3">
    <source>
        <dbReference type="SAM" id="SignalP"/>
    </source>
</evidence>
<evidence type="ECO:0000256" key="1">
    <source>
        <dbReference type="SAM" id="MobiDB-lite"/>
    </source>
</evidence>
<keyword evidence="2" id="KW-0812">Transmembrane</keyword>
<feature type="signal peptide" evidence="3">
    <location>
        <begin position="1"/>
        <end position="33"/>
    </location>
</feature>
<gene>
    <name evidence="4" type="ORF">HDC18498</name>
</gene>
<evidence type="ECO:0000313" key="4">
    <source>
        <dbReference type="EMBL" id="DAA03316.1"/>
    </source>
</evidence>
<feature type="compositionally biased region" description="Low complexity" evidence="1">
    <location>
        <begin position="77"/>
        <end position="89"/>
    </location>
</feature>
<feature type="region of interest" description="Disordered" evidence="1">
    <location>
        <begin position="68"/>
        <end position="95"/>
    </location>
</feature>
<accession>Q6IIF0</accession>
<keyword evidence="2" id="KW-1133">Transmembrane helix</keyword>
<proteinExistence type="predicted"/>
<feature type="transmembrane region" description="Helical" evidence="2">
    <location>
        <begin position="193"/>
        <end position="212"/>
    </location>
</feature>
<dbReference type="AlphaFoldDB" id="Q6IIF0"/>
<name>Q6IIF0_DROME</name>
<keyword evidence="2" id="KW-0472">Membrane</keyword>
<organism evidence="4">
    <name type="scientific">Drosophila melanogaster</name>
    <name type="common">Fruit fly</name>
    <dbReference type="NCBI Taxonomy" id="7227"/>
    <lineage>
        <taxon>Eukaryota</taxon>
        <taxon>Metazoa</taxon>
        <taxon>Ecdysozoa</taxon>
        <taxon>Arthropoda</taxon>
        <taxon>Hexapoda</taxon>
        <taxon>Insecta</taxon>
        <taxon>Pterygota</taxon>
        <taxon>Neoptera</taxon>
        <taxon>Endopterygota</taxon>
        <taxon>Diptera</taxon>
        <taxon>Brachycera</taxon>
        <taxon>Muscomorpha</taxon>
        <taxon>Ephydroidea</taxon>
        <taxon>Drosophilidae</taxon>
        <taxon>Drosophila</taxon>
        <taxon>Sophophora</taxon>
    </lineage>
</organism>
<keyword evidence="3" id="KW-0732">Signal</keyword>